<dbReference type="PANTHER" id="PTHR43627">
    <property type="match status" value="1"/>
</dbReference>
<dbReference type="InterPro" id="IPR002751">
    <property type="entry name" value="CbiM/NikMN"/>
</dbReference>
<keyword evidence="3 11" id="KW-0813">Transport</keyword>
<feature type="transmembrane region" description="Helical" evidence="11">
    <location>
        <begin position="12"/>
        <end position="29"/>
    </location>
</feature>
<dbReference type="AlphaFoldDB" id="A0AAE4SF76"/>
<dbReference type="GO" id="GO:0043190">
    <property type="term" value="C:ATP-binding cassette (ABC) transporter complex"/>
    <property type="evidence" value="ECO:0007669"/>
    <property type="project" value="InterPro"/>
</dbReference>
<comment type="function">
    <text evidence="11">Part of the energy-coupling factor (ECF) transporter complex CbiMNOQ involved in cobalt import.</text>
</comment>
<organism evidence="12 13">
    <name type="scientific">Methanolapillus africanus</name>
    <dbReference type="NCBI Taxonomy" id="3028297"/>
    <lineage>
        <taxon>Archaea</taxon>
        <taxon>Methanobacteriati</taxon>
        <taxon>Methanobacteriota</taxon>
        <taxon>Stenosarchaea group</taxon>
        <taxon>Methanomicrobia</taxon>
        <taxon>Methanosarcinales</taxon>
        <taxon>Methanosarcinaceae</taxon>
        <taxon>Methanolapillus</taxon>
    </lineage>
</organism>
<keyword evidence="6 11" id="KW-0812">Transmembrane</keyword>
<feature type="transmembrane region" description="Helical" evidence="11">
    <location>
        <begin position="178"/>
        <end position="207"/>
    </location>
</feature>
<dbReference type="HAMAP" id="MF_01462">
    <property type="entry name" value="CbiM"/>
    <property type="match status" value="1"/>
</dbReference>
<dbReference type="Proteomes" id="UP001271789">
    <property type="component" value="Unassembled WGS sequence"/>
</dbReference>
<dbReference type="Gene3D" id="1.10.1760.20">
    <property type="match status" value="1"/>
</dbReference>
<dbReference type="PANTHER" id="PTHR43627:SF1">
    <property type="entry name" value="COBALT TRANSPORT PROTEIN CBIM"/>
    <property type="match status" value="1"/>
</dbReference>
<protein>
    <recommendedName>
        <fullName evidence="11">Putative cobalt transport protein CbiM</fullName>
    </recommendedName>
    <alternativeName>
        <fullName evidence="11">Energy-coupling factor transporter probable substrate-capture protein CbiM</fullName>
        <shortName evidence="11">ECF transporter S component CbiM</shortName>
    </alternativeName>
</protein>
<sequence length="238" mass="25461">MHIAEGYLPLPWAAFWWIVTLVILVIGIHQLNKMVAKNREALPLLALSGAFIFVLSSLKLPSAVGGSSSHPTGTGLSSIIFGPFITAVLAAIVLIFQALFIAHGGLTTFGANCFSMGFFGPLLAWCCYKILPKGKISIFINVFISAFIADLATYIMTSLQLALAFGLKGGIETFIDQLTVFLGIFALTQVPLAFIEGIIVVIAVIFISLVKGDFLVKAGTFTEEQVKGIAEFSRGGKK</sequence>
<evidence type="ECO:0000256" key="5">
    <source>
        <dbReference type="ARBA" id="ARBA00022573"/>
    </source>
</evidence>
<dbReference type="GO" id="GO:0015087">
    <property type="term" value="F:cobalt ion transmembrane transporter activity"/>
    <property type="evidence" value="ECO:0007669"/>
    <property type="project" value="UniProtKB-UniRule"/>
</dbReference>
<evidence type="ECO:0000313" key="13">
    <source>
        <dbReference type="Proteomes" id="UP001271789"/>
    </source>
</evidence>
<dbReference type="GO" id="GO:0009236">
    <property type="term" value="P:cobalamin biosynthetic process"/>
    <property type="evidence" value="ECO:0007669"/>
    <property type="project" value="UniProtKB-UniRule"/>
</dbReference>
<comment type="subunit">
    <text evidence="11">Forms an energy-coupling factor (ECF) transporter complex composed of an ATP-binding protein (A component, CbiO), a transmembrane protein (T component, CbiQ) and 2 possible substrate-capture proteins (S components, CbiM and CbiN) of unknown stoichimetry.</text>
</comment>
<proteinExistence type="inferred from homology"/>
<dbReference type="EMBL" id="JAWDKD010000018">
    <property type="protein sequence ID" value="MDV0447055.1"/>
    <property type="molecule type" value="Genomic_DNA"/>
</dbReference>
<dbReference type="NCBIfam" id="TIGR00123">
    <property type="entry name" value="cbiM"/>
    <property type="match status" value="1"/>
</dbReference>
<keyword evidence="8 11" id="KW-0406">Ion transport</keyword>
<feature type="transmembrane region" description="Helical" evidence="11">
    <location>
        <begin position="137"/>
        <end position="166"/>
    </location>
</feature>
<feature type="transmembrane region" description="Helical" evidence="11">
    <location>
        <begin position="109"/>
        <end position="131"/>
    </location>
</feature>
<evidence type="ECO:0000256" key="1">
    <source>
        <dbReference type="ARBA" id="ARBA00004651"/>
    </source>
</evidence>
<evidence type="ECO:0000256" key="4">
    <source>
        <dbReference type="ARBA" id="ARBA00022475"/>
    </source>
</evidence>
<evidence type="ECO:0000256" key="9">
    <source>
        <dbReference type="ARBA" id="ARBA00023136"/>
    </source>
</evidence>
<evidence type="ECO:0000256" key="8">
    <source>
        <dbReference type="ARBA" id="ARBA00023065"/>
    </source>
</evidence>
<keyword evidence="13" id="KW-1185">Reference proteome</keyword>
<evidence type="ECO:0000256" key="11">
    <source>
        <dbReference type="HAMAP-Rule" id="MF_01462"/>
    </source>
</evidence>
<evidence type="ECO:0000256" key="6">
    <source>
        <dbReference type="ARBA" id="ARBA00022692"/>
    </source>
</evidence>
<evidence type="ECO:0000256" key="10">
    <source>
        <dbReference type="ARBA" id="ARBA00023285"/>
    </source>
</evidence>
<dbReference type="Pfam" id="PF01891">
    <property type="entry name" value="CbiM"/>
    <property type="match status" value="1"/>
</dbReference>
<keyword evidence="10 11" id="KW-0170">Cobalt</keyword>
<dbReference type="InterPro" id="IPR018024">
    <property type="entry name" value="CbiM"/>
</dbReference>
<keyword evidence="5 11" id="KW-0169">Cobalamin biosynthesis</keyword>
<accession>A0AAE4SF76</accession>
<evidence type="ECO:0000256" key="3">
    <source>
        <dbReference type="ARBA" id="ARBA00022448"/>
    </source>
</evidence>
<comment type="similarity">
    <text evidence="11">Belongs to the CbiM family.</text>
</comment>
<reference evidence="12" key="1">
    <citation type="submission" date="2023-06" db="EMBL/GenBank/DDBJ databases">
        <title>Genome sequence of Methanosarcinaceae archaeon Ag5.</title>
        <authorList>
            <person name="Protasov E."/>
            <person name="Platt K."/>
            <person name="Poehlein A."/>
            <person name="Daniel R."/>
            <person name="Brune A."/>
        </authorList>
    </citation>
    <scope>NUCLEOTIDE SEQUENCE</scope>
    <source>
        <strain evidence="12">Ag5</strain>
    </source>
</reference>
<feature type="transmembrane region" description="Helical" evidence="11">
    <location>
        <begin position="41"/>
        <end position="60"/>
    </location>
</feature>
<feature type="transmembrane region" description="Helical" evidence="11">
    <location>
        <begin position="80"/>
        <end position="102"/>
    </location>
</feature>
<comment type="pathway">
    <text evidence="11">Cofactor biosynthesis; adenosylcobalamin biosynthesis.</text>
</comment>
<evidence type="ECO:0000313" key="12">
    <source>
        <dbReference type="EMBL" id="MDV0447055.1"/>
    </source>
</evidence>
<keyword evidence="7 11" id="KW-1133">Transmembrane helix</keyword>
<comment type="subcellular location">
    <subcellularLocation>
        <location evidence="1 11">Cell membrane</location>
        <topology evidence="1 11">Multi-pass membrane protein</topology>
    </subcellularLocation>
</comment>
<comment type="caution">
    <text evidence="12">The sequence shown here is derived from an EMBL/GenBank/DDBJ whole genome shotgun (WGS) entry which is preliminary data.</text>
</comment>
<evidence type="ECO:0000256" key="7">
    <source>
        <dbReference type="ARBA" id="ARBA00022989"/>
    </source>
</evidence>
<name>A0AAE4SF76_9EURY</name>
<dbReference type="NCBIfam" id="NF006184">
    <property type="entry name" value="PRK08319.1"/>
    <property type="match status" value="1"/>
</dbReference>
<gene>
    <name evidence="12" type="primary">cbiM_1</name>
    <name evidence="11" type="synonym">cbiM</name>
    <name evidence="12" type="ORF">MsAg5_09270</name>
</gene>
<evidence type="ECO:0000256" key="2">
    <source>
        <dbReference type="ARBA" id="ARBA00022426"/>
    </source>
</evidence>
<keyword evidence="2 11" id="KW-0171">Cobalt transport</keyword>
<keyword evidence="9 11" id="KW-0472">Membrane</keyword>
<dbReference type="RefSeq" id="WP_338099469.1">
    <property type="nucleotide sequence ID" value="NZ_JAWDKD010000018.1"/>
</dbReference>
<keyword evidence="4 11" id="KW-1003">Cell membrane</keyword>